<proteinExistence type="predicted"/>
<reference evidence="1 2" key="1">
    <citation type="journal article" date="2014" name="Nature">
        <title>The genome of the recently domesticated crop plant sugar beet (Beta vulgaris).</title>
        <authorList>
            <person name="Dohm J.C."/>
            <person name="Minoche A.E."/>
            <person name="Holtgrawe D."/>
            <person name="Capella-Gutierrez S."/>
            <person name="Zakrzewski F."/>
            <person name="Tafer H."/>
            <person name="Rupp O."/>
            <person name="Sorensen T.R."/>
            <person name="Stracke R."/>
            <person name="Reinhardt R."/>
            <person name="Goesmann A."/>
            <person name="Kraft T."/>
            <person name="Schulz B."/>
            <person name="Stadler P.F."/>
            <person name="Schmidt T."/>
            <person name="Gabaldon T."/>
            <person name="Lehrach H."/>
            <person name="Weisshaar B."/>
            <person name="Himmelbauer H."/>
        </authorList>
    </citation>
    <scope>NUCLEOTIDE SEQUENCE [LARGE SCALE GENOMIC DNA]</scope>
    <source>
        <tissue evidence="1">Taproot</tissue>
    </source>
</reference>
<keyword evidence="2" id="KW-1185">Reference proteome</keyword>
<name>A0A0J8B1G7_BETVV</name>
<evidence type="ECO:0000313" key="1">
    <source>
        <dbReference type="EMBL" id="KMS93743.1"/>
    </source>
</evidence>
<sequence length="187" mass="20358">FGPLSDNVLGQNPFSDDVLAQLDDLDIPSGYFDRVNELLAGLAEILETEEKFADESTETSQTELGNAFNEYDLAGDDEMDWDAAPFSAISAVVEFLGQAIPNGSLEHVLGMSQDELERLVVENSEAITEQVRALLLSKSARTLLGLINAEVENAIWCGLVNKHAELYTKPSSFVDAAAEPFNYKVAV</sequence>
<dbReference type="Gramene" id="KMS93743">
    <property type="protein sequence ID" value="KMS93743"/>
    <property type="gene ID" value="BVRB_028410"/>
</dbReference>
<organism evidence="1 2">
    <name type="scientific">Beta vulgaris subsp. vulgaris</name>
    <name type="common">Beet</name>
    <dbReference type="NCBI Taxonomy" id="3555"/>
    <lineage>
        <taxon>Eukaryota</taxon>
        <taxon>Viridiplantae</taxon>
        <taxon>Streptophyta</taxon>
        <taxon>Embryophyta</taxon>
        <taxon>Tracheophyta</taxon>
        <taxon>Spermatophyta</taxon>
        <taxon>Magnoliopsida</taxon>
        <taxon>eudicotyledons</taxon>
        <taxon>Gunneridae</taxon>
        <taxon>Pentapetalae</taxon>
        <taxon>Caryophyllales</taxon>
        <taxon>Chenopodiaceae</taxon>
        <taxon>Betoideae</taxon>
        <taxon>Beta</taxon>
    </lineage>
</organism>
<evidence type="ECO:0000313" key="2">
    <source>
        <dbReference type="Proteomes" id="UP000035740"/>
    </source>
</evidence>
<feature type="non-terminal residue" evidence="1">
    <location>
        <position position="1"/>
    </location>
</feature>
<accession>A0A0J8B1G7</accession>
<protein>
    <submittedName>
        <fullName evidence="1">Uncharacterized protein</fullName>
    </submittedName>
</protein>
<dbReference type="EMBL" id="KQ099419">
    <property type="protein sequence ID" value="KMS93743.1"/>
    <property type="molecule type" value="Genomic_DNA"/>
</dbReference>
<dbReference type="AlphaFoldDB" id="A0A0J8B1G7"/>
<dbReference type="Proteomes" id="UP000035740">
    <property type="component" value="Unassembled WGS sequence"/>
</dbReference>
<gene>
    <name evidence="1" type="ORF">BVRB_028410</name>
</gene>